<protein>
    <submittedName>
        <fullName evidence="1">Uncharacterized protein</fullName>
    </submittedName>
</protein>
<organism evidence="1">
    <name type="scientific">marine sediment metagenome</name>
    <dbReference type="NCBI Taxonomy" id="412755"/>
    <lineage>
        <taxon>unclassified sequences</taxon>
        <taxon>metagenomes</taxon>
        <taxon>ecological metagenomes</taxon>
    </lineage>
</organism>
<gene>
    <name evidence="1" type="ORF">S01H1_33756</name>
</gene>
<reference evidence="1" key="1">
    <citation type="journal article" date="2014" name="Front. Microbiol.">
        <title>High frequency of phylogenetically diverse reductive dehalogenase-homologous genes in deep subseafloor sedimentary metagenomes.</title>
        <authorList>
            <person name="Kawai M."/>
            <person name="Futagami T."/>
            <person name="Toyoda A."/>
            <person name="Takaki Y."/>
            <person name="Nishi S."/>
            <person name="Hori S."/>
            <person name="Arai W."/>
            <person name="Tsubouchi T."/>
            <person name="Morono Y."/>
            <person name="Uchiyama I."/>
            <person name="Ito T."/>
            <person name="Fujiyama A."/>
            <person name="Inagaki F."/>
            <person name="Takami H."/>
        </authorList>
    </citation>
    <scope>NUCLEOTIDE SEQUENCE</scope>
    <source>
        <strain evidence="1">Expedition CK06-06</strain>
    </source>
</reference>
<dbReference type="AlphaFoldDB" id="X0V4J0"/>
<dbReference type="EMBL" id="BARS01020970">
    <property type="protein sequence ID" value="GAG13000.1"/>
    <property type="molecule type" value="Genomic_DNA"/>
</dbReference>
<name>X0V4J0_9ZZZZ</name>
<proteinExistence type="predicted"/>
<evidence type="ECO:0000313" key="1">
    <source>
        <dbReference type="EMBL" id="GAG13000.1"/>
    </source>
</evidence>
<sequence>TLPNFTDDAFIAIDKFSGTESGFAEVGVTDTTVAGATITGSLSKRGITLDKPDTLKTIRSVQLNTSAAGNVSVRVGGKLVESQADYDWTPFVSVDPAVTQQVPLFATGRLLAVEMQFSDLTEVPGFTLIGSERGRW</sequence>
<accession>X0V4J0</accession>
<comment type="caution">
    <text evidence="1">The sequence shown here is derived from an EMBL/GenBank/DDBJ whole genome shotgun (WGS) entry which is preliminary data.</text>
</comment>
<feature type="non-terminal residue" evidence="1">
    <location>
        <position position="1"/>
    </location>
</feature>